<dbReference type="Pfam" id="PF13365">
    <property type="entry name" value="Trypsin_2"/>
    <property type="match status" value="1"/>
</dbReference>
<dbReference type="Pfam" id="PF00595">
    <property type="entry name" value="PDZ"/>
    <property type="match status" value="1"/>
</dbReference>
<evidence type="ECO:0000256" key="5">
    <source>
        <dbReference type="ARBA" id="ARBA00022801"/>
    </source>
</evidence>
<dbReference type="PANTHER" id="PTHR22939:SF129">
    <property type="entry name" value="SERINE PROTEASE HTRA2, MITOCHONDRIAL"/>
    <property type="match status" value="1"/>
</dbReference>
<dbReference type="GO" id="GO:0006508">
    <property type="term" value="P:proteolysis"/>
    <property type="evidence" value="ECO:0007669"/>
    <property type="project" value="UniProtKB-KW"/>
</dbReference>
<dbReference type="InterPro" id="IPR011782">
    <property type="entry name" value="Pept_S1C_Do"/>
</dbReference>
<dbReference type="NCBIfam" id="TIGR02037">
    <property type="entry name" value="degP_htrA_DO"/>
    <property type="match status" value="1"/>
</dbReference>
<dbReference type="Gene3D" id="2.40.10.120">
    <property type="match status" value="1"/>
</dbReference>
<evidence type="ECO:0000256" key="9">
    <source>
        <dbReference type="SAM" id="MobiDB-lite"/>
    </source>
</evidence>
<dbReference type="Gene3D" id="2.30.42.10">
    <property type="match status" value="2"/>
</dbReference>
<dbReference type="OrthoDB" id="9758917at2"/>
<comment type="similarity">
    <text evidence="1">Belongs to the peptidase S1C family.</text>
</comment>
<keyword evidence="13" id="KW-1185">Reference proteome</keyword>
<keyword evidence="4" id="KW-0677">Repeat</keyword>
<dbReference type="Proteomes" id="UP000273405">
    <property type="component" value="Unassembled WGS sequence"/>
</dbReference>
<dbReference type="InterPro" id="IPR001478">
    <property type="entry name" value="PDZ"/>
</dbReference>
<comment type="caution">
    <text evidence="12">The sequence shown here is derived from an EMBL/GenBank/DDBJ whole genome shotgun (WGS) entry which is preliminary data.</text>
</comment>
<feature type="domain" description="PDZ" evidence="11">
    <location>
        <begin position="312"/>
        <end position="395"/>
    </location>
</feature>
<evidence type="ECO:0000256" key="10">
    <source>
        <dbReference type="SAM" id="SignalP"/>
    </source>
</evidence>
<feature type="binding site" evidence="8">
    <location>
        <position position="188"/>
    </location>
    <ligand>
        <name>substrate</name>
    </ligand>
</feature>
<keyword evidence="6" id="KW-0720">Serine protease</keyword>
<feature type="signal peptide" evidence="10">
    <location>
        <begin position="1"/>
        <end position="24"/>
    </location>
</feature>
<organism evidence="12 13">
    <name type="scientific">Corallococcus sicarius</name>
    <dbReference type="NCBI Taxonomy" id="2316726"/>
    <lineage>
        <taxon>Bacteria</taxon>
        <taxon>Pseudomonadati</taxon>
        <taxon>Myxococcota</taxon>
        <taxon>Myxococcia</taxon>
        <taxon>Myxococcales</taxon>
        <taxon>Cystobacterineae</taxon>
        <taxon>Myxococcaceae</taxon>
        <taxon>Corallococcus</taxon>
    </lineage>
</organism>
<evidence type="ECO:0000256" key="4">
    <source>
        <dbReference type="ARBA" id="ARBA00022737"/>
    </source>
</evidence>
<dbReference type="InterPro" id="IPR036034">
    <property type="entry name" value="PDZ_sf"/>
</dbReference>
<dbReference type="PRINTS" id="PR00834">
    <property type="entry name" value="PROTEASES2C"/>
</dbReference>
<evidence type="ECO:0000313" key="13">
    <source>
        <dbReference type="Proteomes" id="UP000273405"/>
    </source>
</evidence>
<evidence type="ECO:0000256" key="1">
    <source>
        <dbReference type="ARBA" id="ARBA00010541"/>
    </source>
</evidence>
<feature type="binding site" evidence="8">
    <location>
        <position position="158"/>
    </location>
    <ligand>
        <name>substrate</name>
    </ligand>
</feature>
<dbReference type="EMBL" id="RAWG01000021">
    <property type="protein sequence ID" value="RKH46565.1"/>
    <property type="molecule type" value="Genomic_DNA"/>
</dbReference>
<evidence type="ECO:0000313" key="12">
    <source>
        <dbReference type="EMBL" id="RKH46565.1"/>
    </source>
</evidence>
<evidence type="ECO:0000256" key="8">
    <source>
        <dbReference type="PIRSR" id="PIRSR611782-2"/>
    </source>
</evidence>
<feature type="region of interest" description="Disordered" evidence="9">
    <location>
        <begin position="406"/>
        <end position="426"/>
    </location>
</feature>
<evidence type="ECO:0000256" key="6">
    <source>
        <dbReference type="ARBA" id="ARBA00022825"/>
    </source>
</evidence>
<feature type="active site" description="Charge relay system" evidence="7">
    <location>
        <position position="263"/>
    </location>
</feature>
<dbReference type="CDD" id="cd10839">
    <property type="entry name" value="cpPDZ1_DegP-like"/>
    <property type="match status" value="1"/>
</dbReference>
<keyword evidence="3 10" id="KW-0732">Signal</keyword>
<feature type="active site" description="Charge relay system" evidence="7">
    <location>
        <position position="188"/>
    </location>
</feature>
<sequence>MVRMLPSRRRLAGALALTPLMVLGACKPAPDAAPAARPTLPLRTPQTPKAEQAAQPNTTPSGARVEPAVYSAAPGTPGAIMSLAPLVDTVKGAVVNVEVQARARPAMGMRGLPPGLAERFGLPGGQNPFGEGGGAPSKQGVGSGFVIDPAGLVLTNNHVVEGADLVRVKLEDGRAFDAEVLGRDALTDVALIQLKGVSGALPYVKLGDSDGLRVGDPVMAIGNPFGLASSVSAGILSARARDIHAGPYDDFLQTDAAINPGNSGGPLFNMKGEVVGMNTAIIGGATGIGFAVPANLIQALLPQLQETGVVRRGWVGLAVQDLTPELAKALRVEAAKGAVVASVSAGGPGDKAGLREEDVITSVGERAVESAGSLTRAVALLKPGSEVKVSVVRGGKAMEVPVKLGTRPTQRGEEEMTPRDSTPAPLSKRLGLRLSEAQDGSGGAQVVAVESGSAAERAGLSPGMVLTQVGDMKVSGVADAAQALTAAEPGTALLLRARVPGQDGALMRAIEVPAR</sequence>
<evidence type="ECO:0000259" key="11">
    <source>
        <dbReference type="PROSITE" id="PS50106"/>
    </source>
</evidence>
<dbReference type="Pfam" id="PF13180">
    <property type="entry name" value="PDZ_2"/>
    <property type="match status" value="1"/>
</dbReference>
<reference evidence="13" key="1">
    <citation type="submission" date="2018-09" db="EMBL/GenBank/DDBJ databases">
        <authorList>
            <person name="Livingstone P.G."/>
            <person name="Whitworth D.E."/>
        </authorList>
    </citation>
    <scope>NUCLEOTIDE SEQUENCE [LARGE SCALE GENOMIC DNA]</scope>
    <source>
        <strain evidence="13">CA040B</strain>
    </source>
</reference>
<dbReference type="InterPro" id="IPR001940">
    <property type="entry name" value="Peptidase_S1C"/>
</dbReference>
<evidence type="ECO:0000256" key="7">
    <source>
        <dbReference type="PIRSR" id="PIRSR611782-1"/>
    </source>
</evidence>
<dbReference type="SMART" id="SM00228">
    <property type="entry name" value="PDZ"/>
    <property type="match status" value="2"/>
</dbReference>
<feature type="compositionally biased region" description="Low complexity" evidence="9">
    <location>
        <begin position="30"/>
        <end position="48"/>
    </location>
</feature>
<dbReference type="InterPro" id="IPR009003">
    <property type="entry name" value="Peptidase_S1_PA"/>
</dbReference>
<feature type="region of interest" description="Disordered" evidence="9">
    <location>
        <begin position="30"/>
        <end position="64"/>
    </location>
</feature>
<proteinExistence type="inferred from homology"/>
<dbReference type="PROSITE" id="PS50106">
    <property type="entry name" value="PDZ"/>
    <property type="match status" value="1"/>
</dbReference>
<feature type="binding site" evidence="8">
    <location>
        <begin position="261"/>
        <end position="263"/>
    </location>
    <ligand>
        <name>substrate</name>
    </ligand>
</feature>
<dbReference type="RefSeq" id="WP_120624140.1">
    <property type="nucleotide sequence ID" value="NZ_RAWG01000021.1"/>
</dbReference>
<dbReference type="PROSITE" id="PS51257">
    <property type="entry name" value="PROKAR_LIPOPROTEIN"/>
    <property type="match status" value="1"/>
</dbReference>
<dbReference type="SUPFAM" id="SSF50156">
    <property type="entry name" value="PDZ domain-like"/>
    <property type="match status" value="2"/>
</dbReference>
<protein>
    <submittedName>
        <fullName evidence="12">Do family serine endopeptidase</fullName>
    </submittedName>
</protein>
<gene>
    <name evidence="12" type="ORF">D7X12_05100</name>
</gene>
<dbReference type="PANTHER" id="PTHR22939">
    <property type="entry name" value="SERINE PROTEASE FAMILY S1C HTRA-RELATED"/>
    <property type="match status" value="1"/>
</dbReference>
<name>A0A3A8NZN5_9BACT</name>
<dbReference type="AlphaFoldDB" id="A0A3A8NZN5"/>
<evidence type="ECO:0000256" key="2">
    <source>
        <dbReference type="ARBA" id="ARBA00022670"/>
    </source>
</evidence>
<feature type="active site" description="Charge relay system" evidence="7">
    <location>
        <position position="158"/>
    </location>
</feature>
<accession>A0A3A8NZN5</accession>
<keyword evidence="2" id="KW-0645">Protease</keyword>
<keyword evidence="5" id="KW-0378">Hydrolase</keyword>
<evidence type="ECO:0000256" key="3">
    <source>
        <dbReference type="ARBA" id="ARBA00022729"/>
    </source>
</evidence>
<feature type="chain" id="PRO_5039677962" evidence="10">
    <location>
        <begin position="25"/>
        <end position="515"/>
    </location>
</feature>
<dbReference type="SUPFAM" id="SSF50494">
    <property type="entry name" value="Trypsin-like serine proteases"/>
    <property type="match status" value="1"/>
</dbReference>
<dbReference type="GO" id="GO:0004252">
    <property type="term" value="F:serine-type endopeptidase activity"/>
    <property type="evidence" value="ECO:0007669"/>
    <property type="project" value="InterPro"/>
</dbReference>